<comment type="similarity">
    <text evidence="1">Belongs to the TRAFAC class dynamin-like GTPase superfamily. IRG family.</text>
</comment>
<evidence type="ECO:0000259" key="5">
    <source>
        <dbReference type="PROSITE" id="PS51716"/>
    </source>
</evidence>
<proteinExistence type="inferred from homology"/>
<dbReference type="FunFam" id="3.40.50.300:FF:000541">
    <property type="entry name" value="Immunity related GTPase M"/>
    <property type="match status" value="2"/>
</dbReference>
<dbReference type="PANTHER" id="PTHR32341:SF10">
    <property type="entry name" value="INTERFERON-INDUCIBLE GTPASE 5"/>
    <property type="match status" value="1"/>
</dbReference>
<keyword evidence="4" id="KW-0342">GTP-binding</keyword>
<evidence type="ECO:0000256" key="1">
    <source>
        <dbReference type="ARBA" id="ARBA00005429"/>
    </source>
</evidence>
<evidence type="ECO:0000313" key="7">
    <source>
        <dbReference type="RefSeq" id="XP_031417501.1"/>
    </source>
</evidence>
<dbReference type="KEGG" id="char:105900450"/>
<keyword evidence="2" id="KW-0547">Nucleotide-binding</keyword>
<dbReference type="Gene3D" id="3.40.50.300">
    <property type="entry name" value="P-loop containing nucleotide triphosphate hydrolases"/>
    <property type="match status" value="2"/>
</dbReference>
<dbReference type="AlphaFoldDB" id="A0A6P8EZM2"/>
<dbReference type="InterPro" id="IPR007743">
    <property type="entry name" value="Immunity-related_GTPase-like"/>
</dbReference>
<gene>
    <name evidence="7" type="primary">LOC105900450</name>
</gene>
<organism evidence="6 7">
    <name type="scientific">Clupea harengus</name>
    <name type="common">Atlantic herring</name>
    <dbReference type="NCBI Taxonomy" id="7950"/>
    <lineage>
        <taxon>Eukaryota</taxon>
        <taxon>Metazoa</taxon>
        <taxon>Chordata</taxon>
        <taxon>Craniata</taxon>
        <taxon>Vertebrata</taxon>
        <taxon>Euteleostomi</taxon>
        <taxon>Actinopterygii</taxon>
        <taxon>Neopterygii</taxon>
        <taxon>Teleostei</taxon>
        <taxon>Clupei</taxon>
        <taxon>Clupeiformes</taxon>
        <taxon>Clupeoidei</taxon>
        <taxon>Clupeidae</taxon>
        <taxon>Clupea</taxon>
    </lineage>
</organism>
<keyword evidence="3" id="KW-0378">Hydrolase</keyword>
<dbReference type="SUPFAM" id="SSF52540">
    <property type="entry name" value="P-loop containing nucleoside triphosphate hydrolases"/>
    <property type="match status" value="2"/>
</dbReference>
<name>A0A6P8EZM2_CLUHA</name>
<dbReference type="InterPro" id="IPR030385">
    <property type="entry name" value="G_IRG_dom"/>
</dbReference>
<dbReference type="InterPro" id="IPR051515">
    <property type="entry name" value="IRG"/>
</dbReference>
<evidence type="ECO:0000256" key="2">
    <source>
        <dbReference type="ARBA" id="ARBA00022741"/>
    </source>
</evidence>
<evidence type="ECO:0000256" key="4">
    <source>
        <dbReference type="ARBA" id="ARBA00023134"/>
    </source>
</evidence>
<dbReference type="OrthoDB" id="422720at2759"/>
<dbReference type="InterPro" id="IPR027417">
    <property type="entry name" value="P-loop_NTPase"/>
</dbReference>
<dbReference type="PROSITE" id="PS51716">
    <property type="entry name" value="G_IRG"/>
    <property type="match status" value="2"/>
</dbReference>
<accession>A0A6P8EZM2</accession>
<dbReference type="GO" id="GO:0016787">
    <property type="term" value="F:hydrolase activity"/>
    <property type="evidence" value="ECO:0007669"/>
    <property type="project" value="UniProtKB-KW"/>
</dbReference>
<protein>
    <submittedName>
        <fullName evidence="7">Interferon-inducible GTPase 5-like</fullName>
    </submittedName>
</protein>
<keyword evidence="6" id="KW-1185">Reference proteome</keyword>
<dbReference type="Pfam" id="PF05049">
    <property type="entry name" value="IIGP"/>
    <property type="match status" value="2"/>
</dbReference>
<reference evidence="7" key="1">
    <citation type="submission" date="2025-08" db="UniProtKB">
        <authorList>
            <consortium name="RefSeq"/>
        </authorList>
    </citation>
    <scope>IDENTIFICATION</scope>
</reference>
<dbReference type="PANTHER" id="PTHR32341">
    <property type="entry name" value="INTERFERON-INDUCIBLE GTPASE"/>
    <property type="match status" value="1"/>
</dbReference>
<sequence>MADQQDDLCALLKDSGEPTWERAIAKAKDVVDRLDHVTLNIAVTGETGNGKSSFVNAIRGVHDADTKRAAPTGVTETTMEPTMYPHPTMPNVRIWDLPGIGSSNFKAKTYMKDVKYKTYDLFIIVNASRFTEYDIMLANEIKKMKKNFYFVRTQTDSDVANEGRKRVLEEKTLEKIRNSCEDNLRTLGSPPVFLITSHNLERFDFQELVNTLEKDLPEHKRDALVMSLPVHSKQSLDRKYSLFKKAAWAVAIVSGAIAAAPVPGLSLACDVAMVVGFLTKCYHSFGLDDRSLEKMSERVDNDILAMVKESELVRAIAKKKTLAAKVAGRLVAAGVIEALCLLVPVAGNIAAAGISVATTQYVLLEGLNELIKATRPATKSITVWNEDAIPQLQDCFDSTDWTIFNSLEAPVDPKRALEEYTSSVMDYINFCVNNVTRRRTIMADQQDDLRALLNDFEDRQEADRLDNITLNIAVTGKTGSGKSSFVNAIRGLKDTDQGAAPTGVTETTMKPTMYPHPTLPNVNFWDLPGIGSPKFKAKTYMKDVKYNNYDFFIIVSASRFRENDIMLAKEIKKMKKKLYFVRTKTDSDVANEERKGVTEESTLEKIRNYCLENLSKLGSPHVFLITSSNLERFDFKELVNNLQRDFPVMKKNKNKNKKNRVTRFFSMVANLLRTMFQGIQTCSANRRRNHRPQQAW</sequence>
<feature type="domain" description="IRG-type G" evidence="5">
    <location>
        <begin position="37"/>
        <end position="215"/>
    </location>
</feature>
<dbReference type="Proteomes" id="UP000515152">
    <property type="component" value="Chromosome 23"/>
</dbReference>
<dbReference type="GO" id="GO:0005525">
    <property type="term" value="F:GTP binding"/>
    <property type="evidence" value="ECO:0007669"/>
    <property type="project" value="UniProtKB-KW"/>
</dbReference>
<dbReference type="GeneID" id="105900450"/>
<dbReference type="GO" id="GO:0016020">
    <property type="term" value="C:membrane"/>
    <property type="evidence" value="ECO:0007669"/>
    <property type="project" value="InterPro"/>
</dbReference>
<evidence type="ECO:0000256" key="3">
    <source>
        <dbReference type="ARBA" id="ARBA00022801"/>
    </source>
</evidence>
<feature type="domain" description="IRG-type G" evidence="5">
    <location>
        <begin position="468"/>
        <end position="645"/>
    </location>
</feature>
<evidence type="ECO:0000313" key="6">
    <source>
        <dbReference type="Proteomes" id="UP000515152"/>
    </source>
</evidence>
<dbReference type="RefSeq" id="XP_031417501.1">
    <property type="nucleotide sequence ID" value="XM_031561641.1"/>
</dbReference>